<dbReference type="AlphaFoldDB" id="A0A8W7PXZ0"/>
<name>A0A8W7PXZ0_ANOCL</name>
<reference evidence="1" key="1">
    <citation type="submission" date="2022-08" db="UniProtKB">
        <authorList>
            <consortium name="EnsemblMetazoa"/>
        </authorList>
    </citation>
    <scope>IDENTIFICATION</scope>
</reference>
<protein>
    <submittedName>
        <fullName evidence="1">Uncharacterized protein</fullName>
    </submittedName>
</protein>
<dbReference type="EnsemblMetazoa" id="ACOM039617-RA">
    <property type="protein sequence ID" value="ACOM039617-PA.1"/>
    <property type="gene ID" value="ACOM039617"/>
</dbReference>
<sequence>MELVQLQLTCILNYDRATKCFRPRAKKHRSEIDNQIGLRVGPPVRADYRDRLRPEQDLRPAALLQDGMGNGCRYGSATIARDRFRRRFQYERRLLAIIRHRNAIERVVLLDGWCYRHAPNHRSVGRRGPGSHHYHWVGGLCRA</sequence>
<accession>A0A8W7PXZ0</accession>
<evidence type="ECO:0000313" key="1">
    <source>
        <dbReference type="EnsemblMetazoa" id="ACOM039617-PA.1"/>
    </source>
</evidence>
<dbReference type="Proteomes" id="UP000075882">
    <property type="component" value="Unassembled WGS sequence"/>
</dbReference>
<organism evidence="1">
    <name type="scientific">Anopheles coluzzii</name>
    <name type="common">African malaria mosquito</name>
    <dbReference type="NCBI Taxonomy" id="1518534"/>
    <lineage>
        <taxon>Eukaryota</taxon>
        <taxon>Metazoa</taxon>
        <taxon>Ecdysozoa</taxon>
        <taxon>Arthropoda</taxon>
        <taxon>Hexapoda</taxon>
        <taxon>Insecta</taxon>
        <taxon>Pterygota</taxon>
        <taxon>Neoptera</taxon>
        <taxon>Endopterygota</taxon>
        <taxon>Diptera</taxon>
        <taxon>Nematocera</taxon>
        <taxon>Culicoidea</taxon>
        <taxon>Culicidae</taxon>
        <taxon>Anophelinae</taxon>
        <taxon>Anopheles</taxon>
    </lineage>
</organism>
<proteinExistence type="predicted"/>